<name>W9RDR9_9ROSA</name>
<feature type="compositionally biased region" description="Polar residues" evidence="1">
    <location>
        <begin position="114"/>
        <end position="127"/>
    </location>
</feature>
<feature type="region of interest" description="Disordered" evidence="1">
    <location>
        <begin position="234"/>
        <end position="290"/>
    </location>
</feature>
<feature type="region of interest" description="Disordered" evidence="1">
    <location>
        <begin position="384"/>
        <end position="416"/>
    </location>
</feature>
<feature type="region of interest" description="Disordered" evidence="1">
    <location>
        <begin position="80"/>
        <end position="99"/>
    </location>
</feature>
<gene>
    <name evidence="2" type="ORF">L484_024616</name>
</gene>
<reference evidence="3" key="1">
    <citation type="submission" date="2013-01" db="EMBL/GenBank/DDBJ databases">
        <title>Draft Genome Sequence of a Mulberry Tree, Morus notabilis C.K. Schneid.</title>
        <authorList>
            <person name="He N."/>
            <person name="Zhao S."/>
        </authorList>
    </citation>
    <scope>NUCLEOTIDE SEQUENCE</scope>
</reference>
<organism evidence="2 3">
    <name type="scientific">Morus notabilis</name>
    <dbReference type="NCBI Taxonomy" id="981085"/>
    <lineage>
        <taxon>Eukaryota</taxon>
        <taxon>Viridiplantae</taxon>
        <taxon>Streptophyta</taxon>
        <taxon>Embryophyta</taxon>
        <taxon>Tracheophyta</taxon>
        <taxon>Spermatophyta</taxon>
        <taxon>Magnoliopsida</taxon>
        <taxon>eudicotyledons</taxon>
        <taxon>Gunneridae</taxon>
        <taxon>Pentapetalae</taxon>
        <taxon>rosids</taxon>
        <taxon>fabids</taxon>
        <taxon>Rosales</taxon>
        <taxon>Moraceae</taxon>
        <taxon>Moreae</taxon>
        <taxon>Morus</taxon>
    </lineage>
</organism>
<keyword evidence="3" id="KW-1185">Reference proteome</keyword>
<evidence type="ECO:0000256" key="1">
    <source>
        <dbReference type="SAM" id="MobiDB-lite"/>
    </source>
</evidence>
<sequence length="519" mass="58924">MISDWSHLNADEREVSYYRRNSVVGGVPTNSRLLHHFTAATMTILYHHTTTIITKTTTVPVIPNSHHHLLLHHIPHLLHHEYSNHSPSPPPPPLHRHRYQDHHRDQYGHHLPQANHTPPSIALSTSQYHHHNQSPHQTQPDLRNPQEIHRPLDRTDDQTWNFVELSHSRPTTPRNRRDPSTFHFLNSSKQTRSPRPDFPLDLGVSTVEEIWNLTKHRRTRPQIKRKTSNRLRQFNSNAGAVKEEGERSDSPLKYAQNVSPDSPWLKPARPFSPGQSVQLRQDDDSGDMAAKNRDENQSLLLALSLTSAKSKTGQLRCGIGDGDAQGDGDQREEGTLHDGDNICTQNLCCSGWPTSTLGSRPADGVHSNGLNKAALAQKQMDLYQSDKSSKQLGQNQTLGGDVDQGERGPNHISSRPTTKQVPLFRFLLPTCTVVLIKYTNLLIPHPKQFFLTPVDPILFEQYRNCTEANRSVIEYVDEFQKLMRVECDLMELSEDTYEGGSKEEQELIVADLIEDELKL</sequence>
<feature type="compositionally biased region" description="Basic and acidic residues" evidence="1">
    <location>
        <begin position="144"/>
        <end position="157"/>
    </location>
</feature>
<dbReference type="AlphaFoldDB" id="W9RDR9"/>
<accession>W9RDR9</accession>
<dbReference type="Proteomes" id="UP000030645">
    <property type="component" value="Unassembled WGS sequence"/>
</dbReference>
<feature type="region of interest" description="Disordered" evidence="1">
    <location>
        <begin position="107"/>
        <end position="200"/>
    </location>
</feature>
<feature type="compositionally biased region" description="Basic and acidic residues" evidence="1">
    <location>
        <begin position="241"/>
        <end position="250"/>
    </location>
</feature>
<proteinExistence type="predicted"/>
<protein>
    <submittedName>
        <fullName evidence="2">Uncharacterized protein</fullName>
    </submittedName>
</protein>
<evidence type="ECO:0000313" key="3">
    <source>
        <dbReference type="Proteomes" id="UP000030645"/>
    </source>
</evidence>
<evidence type="ECO:0000313" key="2">
    <source>
        <dbReference type="EMBL" id="EXB52066.1"/>
    </source>
</evidence>
<dbReference type="EMBL" id="KE344061">
    <property type="protein sequence ID" value="EXB52066.1"/>
    <property type="molecule type" value="Genomic_DNA"/>
</dbReference>
<feature type="compositionally biased region" description="Polar residues" evidence="1">
    <location>
        <begin position="183"/>
        <end position="193"/>
    </location>
</feature>